<organism evidence="6 7">
    <name type="scientific">Mesorhizobium hawassense</name>
    <dbReference type="NCBI Taxonomy" id="1209954"/>
    <lineage>
        <taxon>Bacteria</taxon>
        <taxon>Pseudomonadati</taxon>
        <taxon>Pseudomonadota</taxon>
        <taxon>Alphaproteobacteria</taxon>
        <taxon>Hyphomicrobiales</taxon>
        <taxon>Phyllobacteriaceae</taxon>
        <taxon>Mesorhizobium</taxon>
    </lineage>
</organism>
<dbReference type="PANTHER" id="PTHR24567">
    <property type="entry name" value="CRP FAMILY TRANSCRIPTIONAL REGULATORY PROTEIN"/>
    <property type="match status" value="1"/>
</dbReference>
<dbReference type="GO" id="GO:0003677">
    <property type="term" value="F:DNA binding"/>
    <property type="evidence" value="ECO:0007669"/>
    <property type="project" value="UniProtKB-KW"/>
</dbReference>
<proteinExistence type="predicted"/>
<evidence type="ECO:0000259" key="5">
    <source>
        <dbReference type="PROSITE" id="PS51063"/>
    </source>
</evidence>
<keyword evidence="7" id="KW-1185">Reference proteome</keyword>
<name>A0A330HVJ4_9HYPH</name>
<dbReference type="PROSITE" id="PS51063">
    <property type="entry name" value="HTH_CRP_2"/>
    <property type="match status" value="1"/>
</dbReference>
<dbReference type="GO" id="GO:0005829">
    <property type="term" value="C:cytosol"/>
    <property type="evidence" value="ECO:0007669"/>
    <property type="project" value="TreeGrafter"/>
</dbReference>
<evidence type="ECO:0000313" key="6">
    <source>
        <dbReference type="EMBL" id="RAZ92445.1"/>
    </source>
</evidence>
<sequence length="237" mass="25439">MTYEGVAPEELPLFRGLPVSRRTDLMRHAMVHSVSSGTVLFEQGEVPNFQLIVLAGSAQLFGRSAGGREVLIEAVRAPDLVIPAAVLTGAPYLMQARVPEPSRFLLIHAAAFRAAVEEEPLLAHAAIGSLAAQFRRMVRQIKNLKLRNSTERVGCYLLALSKRQGTPDRAVLPFEKTLIASELGITRESFSRALSSLGKSGIRVDGQTIEILDAARVAAACAPDPLIDGTDGEGFAV</sequence>
<dbReference type="InterPro" id="IPR036388">
    <property type="entry name" value="WH-like_DNA-bd_sf"/>
</dbReference>
<dbReference type="Gene3D" id="2.60.120.10">
    <property type="entry name" value="Jelly Rolls"/>
    <property type="match status" value="1"/>
</dbReference>
<feature type="domain" description="Cyclic nucleotide-binding" evidence="4">
    <location>
        <begin position="13"/>
        <end position="133"/>
    </location>
</feature>
<protein>
    <submittedName>
        <fullName evidence="6">Crp/Fnr family transcriptional regulator</fullName>
    </submittedName>
</protein>
<dbReference type="PANTHER" id="PTHR24567:SF26">
    <property type="entry name" value="REGULATORY PROTEIN YEIL"/>
    <property type="match status" value="1"/>
</dbReference>
<dbReference type="InterPro" id="IPR036390">
    <property type="entry name" value="WH_DNA-bd_sf"/>
</dbReference>
<dbReference type="CDD" id="cd00038">
    <property type="entry name" value="CAP_ED"/>
    <property type="match status" value="1"/>
</dbReference>
<dbReference type="OrthoDB" id="190787at2"/>
<dbReference type="GO" id="GO:0003700">
    <property type="term" value="F:DNA-binding transcription factor activity"/>
    <property type="evidence" value="ECO:0007669"/>
    <property type="project" value="TreeGrafter"/>
</dbReference>
<dbReference type="Pfam" id="PF13545">
    <property type="entry name" value="HTH_Crp_2"/>
    <property type="match status" value="1"/>
</dbReference>
<keyword evidence="2" id="KW-0238">DNA-binding</keyword>
<dbReference type="InterPro" id="IPR000595">
    <property type="entry name" value="cNMP-bd_dom"/>
</dbReference>
<dbReference type="InterPro" id="IPR018490">
    <property type="entry name" value="cNMP-bd_dom_sf"/>
</dbReference>
<reference evidence="6 7" key="2">
    <citation type="submission" date="2018-07" db="EMBL/GenBank/DDBJ databases">
        <title>Diversity of Mesorhizobium strains in Brazil.</title>
        <authorList>
            <person name="Helene L.C.F."/>
            <person name="Dall'Agnol R."/>
            <person name="Delamuta J.R.M."/>
            <person name="Hungria M."/>
        </authorList>
    </citation>
    <scope>NUCLEOTIDE SEQUENCE [LARGE SCALE GENOMIC DNA]</scope>
    <source>
        <strain evidence="6 7">AC99b</strain>
    </source>
</reference>
<dbReference type="InterPro" id="IPR050397">
    <property type="entry name" value="Env_Response_Regulators"/>
</dbReference>
<dbReference type="SUPFAM" id="SSF51206">
    <property type="entry name" value="cAMP-binding domain-like"/>
    <property type="match status" value="1"/>
</dbReference>
<evidence type="ECO:0000313" key="7">
    <source>
        <dbReference type="Proteomes" id="UP000251558"/>
    </source>
</evidence>
<evidence type="ECO:0000256" key="1">
    <source>
        <dbReference type="ARBA" id="ARBA00023015"/>
    </source>
</evidence>
<dbReference type="RefSeq" id="WP_112094970.1">
    <property type="nucleotide sequence ID" value="NZ_QMBP01000001.1"/>
</dbReference>
<dbReference type="InterPro" id="IPR012318">
    <property type="entry name" value="HTH_CRP"/>
</dbReference>
<evidence type="ECO:0000256" key="2">
    <source>
        <dbReference type="ARBA" id="ARBA00023125"/>
    </source>
</evidence>
<dbReference type="AlphaFoldDB" id="A0A330HVJ4"/>
<evidence type="ECO:0000259" key="4">
    <source>
        <dbReference type="PROSITE" id="PS50042"/>
    </source>
</evidence>
<dbReference type="Proteomes" id="UP000251558">
    <property type="component" value="Unassembled WGS sequence"/>
</dbReference>
<accession>A0A330HVJ4</accession>
<keyword evidence="1" id="KW-0805">Transcription regulation</keyword>
<dbReference type="SMART" id="SM00100">
    <property type="entry name" value="cNMP"/>
    <property type="match status" value="1"/>
</dbReference>
<dbReference type="SMART" id="SM00419">
    <property type="entry name" value="HTH_CRP"/>
    <property type="match status" value="1"/>
</dbReference>
<dbReference type="PROSITE" id="PS50042">
    <property type="entry name" value="CNMP_BINDING_3"/>
    <property type="match status" value="1"/>
</dbReference>
<reference evidence="7" key="1">
    <citation type="submission" date="2018-06" db="EMBL/GenBank/DDBJ databases">
        <authorList>
            <person name="Helene L.C."/>
            <person name="Dall'Agnol R."/>
            <person name="Delamuta J.R."/>
            <person name="Hungria M."/>
        </authorList>
    </citation>
    <scope>NUCLEOTIDE SEQUENCE [LARGE SCALE GENOMIC DNA]</scope>
    <source>
        <strain evidence="7">AC99b</strain>
    </source>
</reference>
<comment type="caution">
    <text evidence="6">The sequence shown here is derived from an EMBL/GenBank/DDBJ whole genome shotgun (WGS) entry which is preliminary data.</text>
</comment>
<evidence type="ECO:0000256" key="3">
    <source>
        <dbReference type="ARBA" id="ARBA00023163"/>
    </source>
</evidence>
<dbReference type="Gene3D" id="1.10.10.10">
    <property type="entry name" value="Winged helix-like DNA-binding domain superfamily/Winged helix DNA-binding domain"/>
    <property type="match status" value="1"/>
</dbReference>
<feature type="domain" description="HTH crp-type" evidence="5">
    <location>
        <begin position="147"/>
        <end position="215"/>
    </location>
</feature>
<dbReference type="SUPFAM" id="SSF46785">
    <property type="entry name" value="Winged helix' DNA-binding domain"/>
    <property type="match status" value="1"/>
</dbReference>
<gene>
    <name evidence="6" type="ORF">DPM33_00600</name>
</gene>
<dbReference type="InterPro" id="IPR014710">
    <property type="entry name" value="RmlC-like_jellyroll"/>
</dbReference>
<dbReference type="EMBL" id="QMBP01000001">
    <property type="protein sequence ID" value="RAZ92445.1"/>
    <property type="molecule type" value="Genomic_DNA"/>
</dbReference>
<dbReference type="Pfam" id="PF00027">
    <property type="entry name" value="cNMP_binding"/>
    <property type="match status" value="1"/>
</dbReference>
<keyword evidence="3" id="KW-0804">Transcription</keyword>